<dbReference type="HOGENOM" id="CLU_452698_0_0_1"/>
<protein>
    <recommendedName>
        <fullName evidence="2">Oxidoreductase acuF-like C2H2 type zinc-finger domain-containing protein</fullName>
    </recommendedName>
</protein>
<comment type="caution">
    <text evidence="3">The sequence shown here is derived from an EMBL/GenBank/DDBJ whole genome shotgun (WGS) entry which is preliminary data.</text>
</comment>
<dbReference type="PANTHER" id="PTHR35391">
    <property type="entry name" value="C2H2-TYPE DOMAIN-CONTAINING PROTEIN-RELATED"/>
    <property type="match status" value="1"/>
</dbReference>
<accession>W9WYP3</accession>
<reference evidence="3 4" key="1">
    <citation type="submission" date="2013-03" db="EMBL/GenBank/DDBJ databases">
        <title>The Genome Sequence of Cladophialophora psammophila CBS 110553.</title>
        <authorList>
            <consortium name="The Broad Institute Genomics Platform"/>
            <person name="Cuomo C."/>
            <person name="de Hoog S."/>
            <person name="Gorbushina A."/>
            <person name="Walker B."/>
            <person name="Young S.K."/>
            <person name="Zeng Q."/>
            <person name="Gargeya S."/>
            <person name="Fitzgerald M."/>
            <person name="Haas B."/>
            <person name="Abouelleil A."/>
            <person name="Allen A.W."/>
            <person name="Alvarado L."/>
            <person name="Arachchi H.M."/>
            <person name="Berlin A.M."/>
            <person name="Chapman S.B."/>
            <person name="Gainer-Dewar J."/>
            <person name="Goldberg J."/>
            <person name="Griggs A."/>
            <person name="Gujja S."/>
            <person name="Hansen M."/>
            <person name="Howarth C."/>
            <person name="Imamovic A."/>
            <person name="Ireland A."/>
            <person name="Larimer J."/>
            <person name="McCowan C."/>
            <person name="Murphy C."/>
            <person name="Pearson M."/>
            <person name="Poon T.W."/>
            <person name="Priest M."/>
            <person name="Roberts A."/>
            <person name="Saif S."/>
            <person name="Shea T."/>
            <person name="Sisk P."/>
            <person name="Sykes S."/>
            <person name="Wortman J."/>
            <person name="Nusbaum C."/>
            <person name="Birren B."/>
        </authorList>
    </citation>
    <scope>NUCLEOTIDE SEQUENCE [LARGE SCALE GENOMIC DNA]</scope>
    <source>
        <strain evidence="3 4">CBS 110553</strain>
    </source>
</reference>
<keyword evidence="4" id="KW-1185">Reference proteome</keyword>
<dbReference type="AlphaFoldDB" id="W9WYP3"/>
<dbReference type="RefSeq" id="XP_007745643.1">
    <property type="nucleotide sequence ID" value="XM_007747453.1"/>
</dbReference>
<name>W9WYP3_9EURO</name>
<dbReference type="EMBL" id="AMGX01000010">
    <property type="protein sequence ID" value="EXJ69791.1"/>
    <property type="molecule type" value="Genomic_DNA"/>
</dbReference>
<dbReference type="GeneID" id="19191570"/>
<evidence type="ECO:0000313" key="3">
    <source>
        <dbReference type="EMBL" id="EXJ69791.1"/>
    </source>
</evidence>
<evidence type="ECO:0000256" key="1">
    <source>
        <dbReference type="SAM" id="MobiDB-lite"/>
    </source>
</evidence>
<feature type="domain" description="Oxidoreductase acuF-like C2H2 type zinc-finger" evidence="2">
    <location>
        <begin position="18"/>
        <end position="45"/>
    </location>
</feature>
<evidence type="ECO:0000313" key="4">
    <source>
        <dbReference type="Proteomes" id="UP000019471"/>
    </source>
</evidence>
<evidence type="ECO:0000259" key="2">
    <source>
        <dbReference type="Pfam" id="PF26082"/>
    </source>
</evidence>
<dbReference type="PANTHER" id="PTHR35391:SF7">
    <property type="entry name" value="C2H2-TYPE DOMAIN-CONTAINING PROTEIN"/>
    <property type="match status" value="1"/>
</dbReference>
<proteinExistence type="predicted"/>
<dbReference type="eggNOG" id="ENOG502S2T0">
    <property type="taxonomic scope" value="Eukaryota"/>
</dbReference>
<dbReference type="OrthoDB" id="5243686at2759"/>
<dbReference type="STRING" id="1182543.W9WYP3"/>
<gene>
    <name evidence="3" type="ORF">A1O5_06862</name>
</gene>
<dbReference type="Pfam" id="PF26082">
    <property type="entry name" value="zf-C2H2_AcuF"/>
    <property type="match status" value="1"/>
</dbReference>
<dbReference type="InterPro" id="IPR058925">
    <property type="entry name" value="zf-C2H2_AcuF"/>
</dbReference>
<feature type="compositionally biased region" description="Polar residues" evidence="1">
    <location>
        <begin position="208"/>
        <end position="220"/>
    </location>
</feature>
<sequence>MPNINRIMSLQAASEGRKDFLCHYCWSFQRHSNEKSWRKHVLEDLRPYICTFQTCGLKLFEDRHSWFQHETQNHRNKWRCNFCYQTPANPEFESYSSNDFERHLSSRHGDKVPRALLPAIIQSNRYLPHQISPATCPFCDEWADALSKANPLPPGKDLVVTPEDFMKHVGSHLVEIALFALPRSLDDESIPGSDAAVDLSTMRSSFENTSLNLSQPQESADSAVMALDESDSDSEMPHGATPADSTLDVETVMPHLLSATSDTAGRPILAGVPFARPFFFRITHVRYKEHPNQPPRLVPPDFFWQPNSSGKFVAEASSGLWIWDPGAAEPLNPLLRVRRPTTAEAARYTTLKSTTLIWDPERHNYIIAPIDCTTKVMEPLWRRLSFSGPKRRIEVIGFSREGYCLHAMGPEHWFEQLLPDTCQAQTNSETCSMLAGDLSILVGLIAFSARPDLDVQAIDQSFRSNLRSTCFQPNTLPKSPRFGLYISPCLYIKRLARGLTRPVEREHFHEPLVSAEISERAHGIKRPGDDRFAAGIWSALDLVQIWDGPVQAGKDDAMLENIFISIDKNRFETTLHNKSNGIEVRKIWGSSPVLGMGCLVGAH</sequence>
<organism evidence="3 4">
    <name type="scientific">Cladophialophora psammophila CBS 110553</name>
    <dbReference type="NCBI Taxonomy" id="1182543"/>
    <lineage>
        <taxon>Eukaryota</taxon>
        <taxon>Fungi</taxon>
        <taxon>Dikarya</taxon>
        <taxon>Ascomycota</taxon>
        <taxon>Pezizomycotina</taxon>
        <taxon>Eurotiomycetes</taxon>
        <taxon>Chaetothyriomycetidae</taxon>
        <taxon>Chaetothyriales</taxon>
        <taxon>Herpotrichiellaceae</taxon>
        <taxon>Cladophialophora</taxon>
    </lineage>
</organism>
<feature type="region of interest" description="Disordered" evidence="1">
    <location>
        <begin position="208"/>
        <end position="245"/>
    </location>
</feature>
<dbReference type="Proteomes" id="UP000019471">
    <property type="component" value="Unassembled WGS sequence"/>
</dbReference>